<organism evidence="4 5">
    <name type="scientific">Alkalimonas delamerensis</name>
    <dbReference type="NCBI Taxonomy" id="265981"/>
    <lineage>
        <taxon>Bacteria</taxon>
        <taxon>Pseudomonadati</taxon>
        <taxon>Pseudomonadota</taxon>
        <taxon>Gammaproteobacteria</taxon>
        <taxon>Alkalimonas</taxon>
    </lineage>
</organism>
<proteinExistence type="predicted"/>
<dbReference type="PANTHER" id="PTHR42776">
    <property type="entry name" value="SERINE PEPTIDASE S9 FAMILY MEMBER"/>
    <property type="match status" value="1"/>
</dbReference>
<protein>
    <submittedName>
        <fullName evidence="4">S9 family peptidase</fullName>
        <ecNumber evidence="4">3.4.-.-</ecNumber>
    </submittedName>
</protein>
<name>A0ABT9GRS6_9GAMM</name>
<dbReference type="GO" id="GO:0016787">
    <property type="term" value="F:hydrolase activity"/>
    <property type="evidence" value="ECO:0007669"/>
    <property type="project" value="UniProtKB-KW"/>
</dbReference>
<dbReference type="InterPro" id="IPR001375">
    <property type="entry name" value="Peptidase_S9_cat"/>
</dbReference>
<gene>
    <name evidence="4" type="ORF">Q3O59_11585</name>
</gene>
<keyword evidence="5" id="KW-1185">Reference proteome</keyword>
<dbReference type="InterPro" id="IPR029058">
    <property type="entry name" value="AB_hydrolase_fold"/>
</dbReference>
<reference evidence="4 5" key="1">
    <citation type="submission" date="2023-08" db="EMBL/GenBank/DDBJ databases">
        <authorList>
            <person name="Joshi A."/>
            <person name="Thite S."/>
        </authorList>
    </citation>
    <scope>NUCLEOTIDE SEQUENCE [LARGE SCALE GENOMIC DNA]</scope>
    <source>
        <strain evidence="4 5">1E1</strain>
    </source>
</reference>
<dbReference type="EMBL" id="JAUZVY010000004">
    <property type="protein sequence ID" value="MDP4529663.1"/>
    <property type="molecule type" value="Genomic_DNA"/>
</dbReference>
<dbReference type="Pfam" id="PF00326">
    <property type="entry name" value="Peptidase_S9"/>
    <property type="match status" value="1"/>
</dbReference>
<dbReference type="Proteomes" id="UP001236258">
    <property type="component" value="Unassembled WGS sequence"/>
</dbReference>
<comment type="caution">
    <text evidence="4">The sequence shown here is derived from an EMBL/GenBank/DDBJ whole genome shotgun (WGS) entry which is preliminary data.</text>
</comment>
<dbReference type="Gene3D" id="3.40.50.1820">
    <property type="entry name" value="alpha/beta hydrolase"/>
    <property type="match status" value="1"/>
</dbReference>
<evidence type="ECO:0000256" key="1">
    <source>
        <dbReference type="ARBA" id="ARBA00022801"/>
    </source>
</evidence>
<dbReference type="SUPFAM" id="SSF53474">
    <property type="entry name" value="alpha/beta-Hydrolases"/>
    <property type="match status" value="1"/>
</dbReference>
<evidence type="ECO:0000313" key="4">
    <source>
        <dbReference type="EMBL" id="MDP4529663.1"/>
    </source>
</evidence>
<sequence>MFASCLQTILVVLSLASSMETSELPVEAFASLPNVSQVSLSPDGNKVALLYWAQQLEDQETFVRVINLQTGESQFPFKTDNQSGLINRLRWGNDSILLASISMPATRQGVPTTETRIVRLDLEAGSASNLLSTSFLRRFRYTPQFQTNIVDMLPDDPDHILIALDGYRDHTGVSIFQVNLQLKRPRVIENGQGYISNWLTDQQHQIRIGVYQRDTNFRVLERSPERRNQRLLWQFELFSEDEVWPLGFGKDPNQLYVIQYHQGRKALFVVDLTDPELTAKPVITHPHYDVQGSLLYSDVEKDVIGVTFNEGGGFTFFEESYQRLQKAIDRALPETTNLLLGFSKDERRYVLFSSNATDPGAYFVGDRDTGELLHLADRFTMLPVDYMQPKQRIQYQARDGLTIEGFLTQPSTASKSSPPPAIIFPHGGPISFDDGSFDYWTQFFANRGFAVLQMNFRGSAGYGFDFMSAGIQGWGQAMQDDIEDGTRWMIQQGYADPDRICIVGASYGGYAALMGSIKTPELYRCVVSFAGVTDVELLVRSHRRYRNSRVAQAQIGDNFRELRSISPVNLVEHIQIPLLIIHGDQDRSVDIQQGRRLIRQLERHNKDVRYIELERGDHYLSNSQHRLTAFRAMNEFLKQHLTQQPESAHADQVTLPPSQTPPN</sequence>
<dbReference type="EC" id="3.4.-.-" evidence="4"/>
<dbReference type="RefSeq" id="WP_305945726.1">
    <property type="nucleotide sequence ID" value="NZ_JAUZVY010000004.1"/>
</dbReference>
<accession>A0ABT9GRS6</accession>
<feature type="region of interest" description="Disordered" evidence="2">
    <location>
        <begin position="642"/>
        <end position="663"/>
    </location>
</feature>
<evidence type="ECO:0000256" key="2">
    <source>
        <dbReference type="SAM" id="MobiDB-lite"/>
    </source>
</evidence>
<evidence type="ECO:0000259" key="3">
    <source>
        <dbReference type="Pfam" id="PF00326"/>
    </source>
</evidence>
<dbReference type="SUPFAM" id="SSF82171">
    <property type="entry name" value="DPP6 N-terminal domain-like"/>
    <property type="match status" value="1"/>
</dbReference>
<keyword evidence="1 4" id="KW-0378">Hydrolase</keyword>
<feature type="domain" description="Peptidase S9 prolyl oligopeptidase catalytic" evidence="3">
    <location>
        <begin position="436"/>
        <end position="642"/>
    </location>
</feature>
<evidence type="ECO:0000313" key="5">
    <source>
        <dbReference type="Proteomes" id="UP001236258"/>
    </source>
</evidence>
<dbReference type="PANTHER" id="PTHR42776:SF27">
    <property type="entry name" value="DIPEPTIDYL PEPTIDASE FAMILY MEMBER 6"/>
    <property type="match status" value="1"/>
</dbReference>